<feature type="binding site" evidence="4">
    <location>
        <position position="113"/>
    </location>
    <ligand>
        <name>Mg(2+)</name>
        <dbReference type="ChEBI" id="CHEBI:18420"/>
    </ligand>
</feature>
<accession>A0ABR6DVG5</accession>
<dbReference type="InterPro" id="IPR043128">
    <property type="entry name" value="Rev_trsase/Diguanyl_cyclase"/>
</dbReference>
<evidence type="ECO:0000256" key="5">
    <source>
        <dbReference type="SAM" id="MobiDB-lite"/>
    </source>
</evidence>
<keyword evidence="4" id="KW-0239">DNA-directed DNA polymerase</keyword>
<evidence type="ECO:0000256" key="3">
    <source>
        <dbReference type="ARBA" id="ARBA00049244"/>
    </source>
</evidence>
<protein>
    <recommendedName>
        <fullName evidence="4">DNA polymerase IV</fullName>
        <shortName evidence="4">Pol IV</shortName>
        <ecNumber evidence="4">2.7.7.7</ecNumber>
    </recommendedName>
</protein>
<dbReference type="Gene3D" id="3.30.1490.100">
    <property type="entry name" value="DNA polymerase, Y-family, little finger domain"/>
    <property type="match status" value="1"/>
</dbReference>
<dbReference type="InterPro" id="IPR036775">
    <property type="entry name" value="DNA_pol_Y-fam_lit_finger_sf"/>
</dbReference>
<dbReference type="EC" id="2.7.7.7" evidence="4"/>
<keyword evidence="4" id="KW-0460">Magnesium</keyword>
<keyword evidence="4 7" id="KW-0808">Transferase</keyword>
<dbReference type="Gene3D" id="1.10.150.20">
    <property type="entry name" value="5' to 3' exonuclease, C-terminal subdomain"/>
    <property type="match status" value="1"/>
</dbReference>
<keyword evidence="4" id="KW-0238">DNA-binding</keyword>
<proteinExistence type="inferred from homology"/>
<comment type="similarity">
    <text evidence="1 4">Belongs to the DNA polymerase type-Y family.</text>
</comment>
<feature type="compositionally biased region" description="Gly residues" evidence="5">
    <location>
        <begin position="444"/>
        <end position="456"/>
    </location>
</feature>
<feature type="compositionally biased region" description="Gly residues" evidence="5">
    <location>
        <begin position="425"/>
        <end position="436"/>
    </location>
</feature>
<dbReference type="InterPro" id="IPR043502">
    <property type="entry name" value="DNA/RNA_pol_sf"/>
</dbReference>
<feature type="region of interest" description="Disordered" evidence="5">
    <location>
        <begin position="403"/>
        <end position="492"/>
    </location>
</feature>
<dbReference type="Pfam" id="PF00817">
    <property type="entry name" value="IMS"/>
    <property type="match status" value="1"/>
</dbReference>
<feature type="compositionally biased region" description="Low complexity" evidence="5">
    <location>
        <begin position="479"/>
        <end position="492"/>
    </location>
</feature>
<dbReference type="EMBL" id="JACJIO010000002">
    <property type="protein sequence ID" value="MBA9080286.1"/>
    <property type="molecule type" value="Genomic_DNA"/>
</dbReference>
<keyword evidence="8" id="KW-1185">Reference proteome</keyword>
<sequence>MSETAPAAPRDEATILHVDMDAFFLSVELRERPDLEGRPAAVAAPSGRSVVLSASYAARAYGVRSAMPLAHARALCPPLVVIPPRQQLYRAVSAEVMAVLADVTPVMEQLSVDEAFLDVAGARRRLGPPEHIGHLIRERVRSALGLPCTVGGSAVKFVAKTASTAAKPDGLLIVPPERTLDFLHPLPVGRLWGVGPKAAERLARRGVATIGDLARVDPARLEASFGAAGREWASLARGIDPRPVAPRPAARSIGADHTFDVDPVDVAGVDPEVLRLCHRVAARLRAEQVTTGAVTVRLKAPDGSVRSRTARLARPTATGHDLLGPARRLVRELHAERPHPVRLVGVRAERLGDAADQPPAQEALFGGPAWGTEDEAAEAGDWAGAEAALDAVARRFPTAAVRPASLLDRRGPRRRPPGRAAAGHGRPGPGVRGSGAGDAVTWLGWGGRSYPGGQVGRAGVPSRSRRRRRPRLKESPCPSQSMSSGCWTSWSSSCAPRTPGWPPRWRTRGGIGCLWAAWWPGPSSGWSGCSSWSSGSPTTRSSWACSASSSSGPASSC</sequence>
<feature type="site" description="Substrate discrimination" evidence="4">
    <location>
        <position position="24"/>
    </location>
</feature>
<dbReference type="Pfam" id="PF11798">
    <property type="entry name" value="IMS_HHH"/>
    <property type="match status" value="1"/>
</dbReference>
<dbReference type="NCBIfam" id="NF002677">
    <property type="entry name" value="PRK02406.1"/>
    <property type="match status" value="1"/>
</dbReference>
<keyword evidence="4" id="KW-0234">DNA repair</keyword>
<keyword evidence="4" id="KW-0235">DNA replication</keyword>
<name>A0ABR6DVG5_9MICC</name>
<keyword evidence="4" id="KW-0227">DNA damage</keyword>
<dbReference type="InterPro" id="IPR001126">
    <property type="entry name" value="UmuC"/>
</dbReference>
<keyword evidence="4" id="KW-0479">Metal-binding</keyword>
<dbReference type="InterPro" id="IPR050116">
    <property type="entry name" value="DNA_polymerase-Y"/>
</dbReference>
<comment type="caution">
    <text evidence="7">The sequence shown here is derived from an EMBL/GenBank/DDBJ whole genome shotgun (WGS) entry which is preliminary data.</text>
</comment>
<feature type="active site" evidence="4">
    <location>
        <position position="114"/>
    </location>
</feature>
<dbReference type="Gene3D" id="3.30.70.270">
    <property type="match status" value="1"/>
</dbReference>
<evidence type="ECO:0000259" key="6">
    <source>
        <dbReference type="PROSITE" id="PS50173"/>
    </source>
</evidence>
<comment type="catalytic activity">
    <reaction evidence="3 4">
        <text>DNA(n) + a 2'-deoxyribonucleoside 5'-triphosphate = DNA(n+1) + diphosphate</text>
        <dbReference type="Rhea" id="RHEA:22508"/>
        <dbReference type="Rhea" id="RHEA-COMP:17339"/>
        <dbReference type="Rhea" id="RHEA-COMP:17340"/>
        <dbReference type="ChEBI" id="CHEBI:33019"/>
        <dbReference type="ChEBI" id="CHEBI:61560"/>
        <dbReference type="ChEBI" id="CHEBI:173112"/>
        <dbReference type="EC" id="2.7.7.7"/>
    </reaction>
</comment>
<evidence type="ECO:0000313" key="7">
    <source>
        <dbReference type="EMBL" id="MBA9080286.1"/>
    </source>
</evidence>
<keyword evidence="4" id="KW-0963">Cytoplasm</keyword>
<dbReference type="SUPFAM" id="SSF56672">
    <property type="entry name" value="DNA/RNA polymerases"/>
    <property type="match status" value="1"/>
</dbReference>
<comment type="subcellular location">
    <subcellularLocation>
        <location evidence="4">Cytoplasm</location>
    </subcellularLocation>
</comment>
<feature type="binding site" evidence="4">
    <location>
        <position position="19"/>
    </location>
    <ligand>
        <name>Mg(2+)</name>
        <dbReference type="ChEBI" id="CHEBI:18420"/>
    </ligand>
</feature>
<organism evidence="7 8">
    <name type="scientific">Micrococcus aloeverae</name>
    <dbReference type="NCBI Taxonomy" id="1391911"/>
    <lineage>
        <taxon>Bacteria</taxon>
        <taxon>Bacillati</taxon>
        <taxon>Actinomycetota</taxon>
        <taxon>Actinomycetes</taxon>
        <taxon>Micrococcales</taxon>
        <taxon>Micrococcaceae</taxon>
        <taxon>Micrococcus</taxon>
    </lineage>
</organism>
<keyword evidence="4" id="KW-0515">Mutator protein</keyword>
<dbReference type="PANTHER" id="PTHR11076:SF33">
    <property type="entry name" value="DNA POLYMERASE KAPPA"/>
    <property type="match status" value="1"/>
</dbReference>
<feature type="region of interest" description="Disordered" evidence="5">
    <location>
        <begin position="530"/>
        <end position="557"/>
    </location>
</feature>
<comment type="function">
    <text evidence="2 4">Poorly processive, error-prone DNA polymerase involved in untargeted mutagenesis. Copies undamaged DNA at stalled replication forks, which arise in vivo from mismatched or misaligned primer ends. These misaligned primers can be extended by PolIV. Exhibits no 3'-5' exonuclease (proofreading) activity. May be involved in translesional synthesis, in conjunction with the beta clamp from PolIII.</text>
</comment>
<dbReference type="InterPro" id="IPR022880">
    <property type="entry name" value="DNApol_IV"/>
</dbReference>
<evidence type="ECO:0000313" key="8">
    <source>
        <dbReference type="Proteomes" id="UP000582085"/>
    </source>
</evidence>
<evidence type="ECO:0000256" key="1">
    <source>
        <dbReference type="ARBA" id="ARBA00010945"/>
    </source>
</evidence>
<reference evidence="7 8" key="1">
    <citation type="submission" date="2020-08" db="EMBL/GenBank/DDBJ databases">
        <title>The Agave Microbiome: Exploring the role of microbial communities in plant adaptations to desert environments.</title>
        <authorList>
            <person name="Partida-Martinez L.P."/>
        </authorList>
    </citation>
    <scope>NUCLEOTIDE SEQUENCE [LARGE SCALE GENOMIC DNA]</scope>
    <source>
        <strain evidence="7 8">RAT4</strain>
    </source>
</reference>
<keyword evidence="4 7" id="KW-0548">Nucleotidyltransferase</keyword>
<dbReference type="Proteomes" id="UP000582085">
    <property type="component" value="Unassembled WGS sequence"/>
</dbReference>
<dbReference type="PROSITE" id="PS50173">
    <property type="entry name" value="UMUC"/>
    <property type="match status" value="1"/>
</dbReference>
<comment type="subunit">
    <text evidence="4">Monomer.</text>
</comment>
<evidence type="ECO:0000256" key="4">
    <source>
        <dbReference type="HAMAP-Rule" id="MF_01113"/>
    </source>
</evidence>
<dbReference type="SUPFAM" id="SSF100879">
    <property type="entry name" value="Lesion bypass DNA polymerase (Y-family), little finger domain"/>
    <property type="match status" value="1"/>
</dbReference>
<dbReference type="PANTHER" id="PTHR11076">
    <property type="entry name" value="DNA REPAIR POLYMERASE UMUC / TRANSFERASE FAMILY MEMBER"/>
    <property type="match status" value="1"/>
</dbReference>
<evidence type="ECO:0000256" key="2">
    <source>
        <dbReference type="ARBA" id="ARBA00025589"/>
    </source>
</evidence>
<comment type="cofactor">
    <cofactor evidence="4">
        <name>Mg(2+)</name>
        <dbReference type="ChEBI" id="CHEBI:18420"/>
    </cofactor>
    <text evidence="4">Binds 2 magnesium ions per subunit.</text>
</comment>
<dbReference type="InterPro" id="IPR017961">
    <property type="entry name" value="DNA_pol_Y-fam_little_finger"/>
</dbReference>
<dbReference type="CDD" id="cd03586">
    <property type="entry name" value="PolY_Pol_IV_kappa"/>
    <property type="match status" value="1"/>
</dbReference>
<dbReference type="InterPro" id="IPR024728">
    <property type="entry name" value="PolY_HhH_motif"/>
</dbReference>
<dbReference type="GO" id="GO:0003887">
    <property type="term" value="F:DNA-directed DNA polymerase activity"/>
    <property type="evidence" value="ECO:0007669"/>
    <property type="project" value="UniProtKB-EC"/>
</dbReference>
<dbReference type="Gene3D" id="3.40.1170.60">
    <property type="match status" value="1"/>
</dbReference>
<gene>
    <name evidence="4" type="primary">dinB</name>
    <name evidence="7" type="ORF">FHR79_000373</name>
</gene>
<dbReference type="HAMAP" id="MF_01113">
    <property type="entry name" value="DNApol_IV"/>
    <property type="match status" value="1"/>
</dbReference>
<dbReference type="Pfam" id="PF11799">
    <property type="entry name" value="IMS_C"/>
    <property type="match status" value="1"/>
</dbReference>
<feature type="domain" description="UmuC" evidence="6">
    <location>
        <begin position="15"/>
        <end position="195"/>
    </location>
</feature>